<dbReference type="Proteomes" id="UP000023435">
    <property type="component" value="Unassembled WGS sequence"/>
</dbReference>
<dbReference type="AlphaFoldDB" id="A0A120AHT4"/>
<evidence type="ECO:0000313" key="2">
    <source>
        <dbReference type="EMBL" id="KWS06663.1"/>
    </source>
</evidence>
<accession>A0A120AHT4</accession>
<name>A0A120AHT4_9GAMM</name>
<keyword evidence="3" id="KW-1185">Reference proteome</keyword>
<reference evidence="2 3" key="1">
    <citation type="journal article" date="2014" name="Genome Announc.">
        <title>Draft Genome Sequence of Lysobacter capsici AZ78, a Bacterium Antagonistic to Plant-Pathogenic Oomycetes.</title>
        <authorList>
            <person name="Puopolo G."/>
            <person name="Sonego P."/>
            <person name="Engelen K."/>
            <person name="Pertot I."/>
        </authorList>
    </citation>
    <scope>NUCLEOTIDE SEQUENCE [LARGE SCALE GENOMIC DNA]</scope>
    <source>
        <strain evidence="2 3">AZ78</strain>
    </source>
</reference>
<protein>
    <submittedName>
        <fullName evidence="2">Uncharacterized protein</fullName>
    </submittedName>
</protein>
<sequence>MHANSEAGARRAGPGRVGPEGADGKRGLSRRRWLGSSAGDGVVVQIVAAGRGFKWPA</sequence>
<evidence type="ECO:0000256" key="1">
    <source>
        <dbReference type="SAM" id="MobiDB-lite"/>
    </source>
</evidence>
<feature type="region of interest" description="Disordered" evidence="1">
    <location>
        <begin position="1"/>
        <end position="34"/>
    </location>
</feature>
<evidence type="ECO:0000313" key="3">
    <source>
        <dbReference type="Proteomes" id="UP000023435"/>
    </source>
</evidence>
<dbReference type="EMBL" id="JAJA02000001">
    <property type="protein sequence ID" value="KWS06663.1"/>
    <property type="molecule type" value="Genomic_DNA"/>
</dbReference>
<comment type="caution">
    <text evidence="2">The sequence shown here is derived from an EMBL/GenBank/DDBJ whole genome shotgun (WGS) entry which is preliminary data.</text>
</comment>
<feature type="compositionally biased region" description="Low complexity" evidence="1">
    <location>
        <begin position="1"/>
        <end position="20"/>
    </location>
</feature>
<organism evidence="2 3">
    <name type="scientific">Lysobacter capsici AZ78</name>
    <dbReference type="NCBI Taxonomy" id="1444315"/>
    <lineage>
        <taxon>Bacteria</taxon>
        <taxon>Pseudomonadati</taxon>
        <taxon>Pseudomonadota</taxon>
        <taxon>Gammaproteobacteria</taxon>
        <taxon>Lysobacterales</taxon>
        <taxon>Lysobacteraceae</taxon>
        <taxon>Lysobacter</taxon>
    </lineage>
</organism>
<proteinExistence type="predicted"/>
<gene>
    <name evidence="2" type="ORF">AZ78_4219</name>
</gene>